<organism evidence="1 2">
    <name type="scientific">Desulfotalea psychrophila</name>
    <dbReference type="NCBI Taxonomy" id="84980"/>
    <lineage>
        <taxon>Bacteria</taxon>
        <taxon>Pseudomonadati</taxon>
        <taxon>Thermodesulfobacteriota</taxon>
        <taxon>Desulfobulbia</taxon>
        <taxon>Desulfobulbales</taxon>
        <taxon>Desulfocapsaceae</taxon>
        <taxon>Desulfotalea</taxon>
    </lineage>
</organism>
<dbReference type="EMBL" id="JAFITO010000018">
    <property type="protein sequence ID" value="MBN4068481.1"/>
    <property type="molecule type" value="Genomic_DNA"/>
</dbReference>
<keyword evidence="2" id="KW-1185">Reference proteome</keyword>
<reference evidence="1 2" key="1">
    <citation type="submission" date="2021-02" db="EMBL/GenBank/DDBJ databases">
        <title>Activity-based single-cell genomes from oceanic crustal fluid captures similar information to metagenomic and metatranscriptomic surveys with orders of magnitude less sampling.</title>
        <authorList>
            <person name="D'Angelo T.S."/>
            <person name="Orcutt B.N."/>
        </authorList>
    </citation>
    <scope>NUCLEOTIDE SEQUENCE [LARGE SCALE GENOMIC DNA]</scope>
    <source>
        <strain evidence="1">AH-315-G02</strain>
    </source>
</reference>
<protein>
    <submittedName>
        <fullName evidence="1">Uncharacterized protein</fullName>
    </submittedName>
</protein>
<dbReference type="Proteomes" id="UP000717534">
    <property type="component" value="Unassembled WGS sequence"/>
</dbReference>
<evidence type="ECO:0000313" key="1">
    <source>
        <dbReference type="EMBL" id="MBN4068481.1"/>
    </source>
</evidence>
<evidence type="ECO:0000313" key="2">
    <source>
        <dbReference type="Proteomes" id="UP000717534"/>
    </source>
</evidence>
<sequence length="147" mass="17017">MGSTIVLESEIITDKQEKDKLPEKVDVSDLESHKSFQRIDNEGKNLFDFVTSSVWNVRKQMVCWLRQYYDQENDVVDLFYAITNCHGWVKSSATEVIVRLEPIQQPKRRAAQEQLCRKLTTLGARLPSGKWMMVEVGENPISKVSRK</sequence>
<accession>A0ABS3ATQ7</accession>
<gene>
    <name evidence="1" type="ORF">JYU06_03025</name>
</gene>
<proteinExistence type="predicted"/>
<name>A0ABS3ATQ7_9BACT</name>
<comment type="caution">
    <text evidence="1">The sequence shown here is derived from an EMBL/GenBank/DDBJ whole genome shotgun (WGS) entry which is preliminary data.</text>
</comment>